<protein>
    <recommendedName>
        <fullName evidence="3 8">Mediator of RNA polymerase II transcription subunit 6</fullName>
    </recommendedName>
    <alternativeName>
        <fullName evidence="7 8">Mediator complex subunit 6</fullName>
    </alternativeName>
</protein>
<comment type="subcellular location">
    <subcellularLocation>
        <location evidence="1 8">Nucleus</location>
    </subcellularLocation>
</comment>
<evidence type="ECO:0000313" key="11">
    <source>
        <dbReference type="Proteomes" id="UP000824998"/>
    </source>
</evidence>
<evidence type="ECO:0000256" key="2">
    <source>
        <dbReference type="ARBA" id="ARBA00007526"/>
    </source>
</evidence>
<dbReference type="AlphaFoldDB" id="A0A9P7YEH7"/>
<dbReference type="OrthoDB" id="344220at2759"/>
<organism evidence="10 11">
    <name type="scientific">Amylocarpus encephaloides</name>
    <dbReference type="NCBI Taxonomy" id="45428"/>
    <lineage>
        <taxon>Eukaryota</taxon>
        <taxon>Fungi</taxon>
        <taxon>Dikarya</taxon>
        <taxon>Ascomycota</taxon>
        <taxon>Pezizomycotina</taxon>
        <taxon>Leotiomycetes</taxon>
        <taxon>Helotiales</taxon>
        <taxon>Helotiales incertae sedis</taxon>
        <taxon>Amylocarpus</taxon>
    </lineage>
</organism>
<dbReference type="PANTHER" id="PTHR13104">
    <property type="entry name" value="MED-6-RELATED"/>
    <property type="match status" value="1"/>
</dbReference>
<name>A0A9P7YEH7_9HELO</name>
<evidence type="ECO:0000256" key="9">
    <source>
        <dbReference type="SAM" id="MobiDB-lite"/>
    </source>
</evidence>
<comment type="caution">
    <text evidence="10">The sequence shown here is derived from an EMBL/GenBank/DDBJ whole genome shotgun (WGS) entry which is preliminary data.</text>
</comment>
<dbReference type="InterPro" id="IPR038566">
    <property type="entry name" value="Mediator_Med6_sf"/>
</dbReference>
<proteinExistence type="inferred from homology"/>
<evidence type="ECO:0000256" key="3">
    <source>
        <dbReference type="ARBA" id="ARBA00020634"/>
    </source>
</evidence>
<evidence type="ECO:0000256" key="6">
    <source>
        <dbReference type="ARBA" id="ARBA00023242"/>
    </source>
</evidence>
<dbReference type="GO" id="GO:0016592">
    <property type="term" value="C:mediator complex"/>
    <property type="evidence" value="ECO:0007669"/>
    <property type="project" value="InterPro"/>
</dbReference>
<feature type="compositionally biased region" description="Basic and acidic residues" evidence="9">
    <location>
        <begin position="290"/>
        <end position="303"/>
    </location>
</feature>
<dbReference type="EMBL" id="MU251576">
    <property type="protein sequence ID" value="KAG9231881.1"/>
    <property type="molecule type" value="Genomic_DNA"/>
</dbReference>
<gene>
    <name evidence="8" type="primary">MED6</name>
    <name evidence="10" type="ORF">BJ875DRAFT_536297</name>
</gene>
<dbReference type="Pfam" id="PF04934">
    <property type="entry name" value="Med6"/>
    <property type="match status" value="1"/>
</dbReference>
<accession>A0A9P7YEH7</accession>
<sequence>MANQDPPLDEMQWRSPAIVQSMQGIHSNSVLFYFAESPYFDRTSNNAVVFNQALYNQSMFPQIQTREAFEGRLKTMSGLEFIVAQEPADMVTGTGVWVIRKQTRRKRQGEEDEITVHSAYFVVGENVYIAPNVAEVLGSRTLSMLTSLNKFFTKAASLPNFTPATGTSYNLPPSTKSAATQSLLGQVSKETTPLPDSIHHGKKTAAPAMRTSSSYLNDRLLEETLSITMKYGDEFMDEIPITGEPGAFHLSGTGRKEKDVNLLAVPNAAKAPSSAATSKAPTPAPPPLKTDIEPAKKGRDNKTPTKSPAGSKQKRKKSKVLSAGGASPS</sequence>
<evidence type="ECO:0000256" key="4">
    <source>
        <dbReference type="ARBA" id="ARBA00023015"/>
    </source>
</evidence>
<dbReference type="Proteomes" id="UP000824998">
    <property type="component" value="Unassembled WGS sequence"/>
</dbReference>
<keyword evidence="8" id="KW-0010">Activator</keyword>
<feature type="region of interest" description="Disordered" evidence="9">
    <location>
        <begin position="269"/>
        <end position="329"/>
    </location>
</feature>
<comment type="similarity">
    <text evidence="2 8">Belongs to the Mediator complex subunit 6 family.</text>
</comment>
<dbReference type="Gene3D" id="3.10.450.580">
    <property type="entry name" value="Mediator complex, subunit Med6"/>
    <property type="match status" value="1"/>
</dbReference>
<evidence type="ECO:0000313" key="10">
    <source>
        <dbReference type="EMBL" id="KAG9231881.1"/>
    </source>
</evidence>
<reference evidence="10" key="1">
    <citation type="journal article" date="2021" name="IMA Fungus">
        <title>Genomic characterization of three marine fungi, including Emericellopsis atlantica sp. nov. with signatures of a generalist lifestyle and marine biomass degradation.</title>
        <authorList>
            <person name="Hagestad O.C."/>
            <person name="Hou L."/>
            <person name="Andersen J.H."/>
            <person name="Hansen E.H."/>
            <person name="Altermark B."/>
            <person name="Li C."/>
            <person name="Kuhnert E."/>
            <person name="Cox R.J."/>
            <person name="Crous P.W."/>
            <person name="Spatafora J.W."/>
            <person name="Lail K."/>
            <person name="Amirebrahimi M."/>
            <person name="Lipzen A."/>
            <person name="Pangilinan J."/>
            <person name="Andreopoulos W."/>
            <person name="Hayes R.D."/>
            <person name="Ng V."/>
            <person name="Grigoriev I.V."/>
            <person name="Jackson S.A."/>
            <person name="Sutton T.D.S."/>
            <person name="Dobson A.D.W."/>
            <person name="Rama T."/>
        </authorList>
    </citation>
    <scope>NUCLEOTIDE SEQUENCE</scope>
    <source>
        <strain evidence="10">TRa018bII</strain>
    </source>
</reference>
<evidence type="ECO:0000256" key="1">
    <source>
        <dbReference type="ARBA" id="ARBA00004123"/>
    </source>
</evidence>
<dbReference type="InterPro" id="IPR007018">
    <property type="entry name" value="Mediator_Med6"/>
</dbReference>
<feature type="compositionally biased region" description="Low complexity" evidence="9">
    <location>
        <begin position="269"/>
        <end position="281"/>
    </location>
</feature>
<keyword evidence="4 8" id="KW-0805">Transcription regulation</keyword>
<evidence type="ECO:0000256" key="5">
    <source>
        <dbReference type="ARBA" id="ARBA00023163"/>
    </source>
</evidence>
<keyword evidence="6 8" id="KW-0539">Nucleus</keyword>
<keyword evidence="5 8" id="KW-0804">Transcription</keyword>
<evidence type="ECO:0000256" key="8">
    <source>
        <dbReference type="RuleBase" id="RU364143"/>
    </source>
</evidence>
<keyword evidence="11" id="KW-1185">Reference proteome</keyword>
<dbReference type="GO" id="GO:0003712">
    <property type="term" value="F:transcription coregulator activity"/>
    <property type="evidence" value="ECO:0007669"/>
    <property type="project" value="InterPro"/>
</dbReference>
<evidence type="ECO:0000256" key="7">
    <source>
        <dbReference type="ARBA" id="ARBA00031259"/>
    </source>
</evidence>
<dbReference type="GO" id="GO:0006357">
    <property type="term" value="P:regulation of transcription by RNA polymerase II"/>
    <property type="evidence" value="ECO:0007669"/>
    <property type="project" value="InterPro"/>
</dbReference>
<comment type="subunit">
    <text evidence="8">Component of the Mediator complex.</text>
</comment>
<comment type="function">
    <text evidence="8">Component of the Mediator complex, a coactivator involved in the regulated transcription of nearly all RNA polymerase II-dependent genes. Mediator functions as a bridge to convey information from gene-specific regulatory proteins to the basal RNA polymerase II transcription machinery. Mediator is recruited to promoters by direct interactions with regulatory proteins and serves as a scaffold for the assembly of a functional preinitiation complex with RNA polymerase II and the general transcription factors.</text>
</comment>